<evidence type="ECO:0000256" key="1">
    <source>
        <dbReference type="ARBA" id="ARBA00008710"/>
    </source>
</evidence>
<dbReference type="GO" id="GO:0005886">
    <property type="term" value="C:plasma membrane"/>
    <property type="evidence" value="ECO:0007669"/>
    <property type="project" value="TreeGrafter"/>
</dbReference>
<comment type="similarity">
    <text evidence="1">Belongs to the F420H(2)-dependent quinone reductase family.</text>
</comment>
<dbReference type="RefSeq" id="WP_220198895.1">
    <property type="nucleotide sequence ID" value="NZ_BNJF01000006.1"/>
</dbReference>
<dbReference type="Proteomes" id="UP000612362">
    <property type="component" value="Unassembled WGS sequence"/>
</dbReference>
<comment type="catalytic activity">
    <reaction evidence="2">
        <text>oxidized coenzyme F420-(gamma-L-Glu)(n) + a quinol + H(+) = reduced coenzyme F420-(gamma-L-Glu)(n) + a quinone</text>
        <dbReference type="Rhea" id="RHEA:39663"/>
        <dbReference type="Rhea" id="RHEA-COMP:12939"/>
        <dbReference type="Rhea" id="RHEA-COMP:14378"/>
        <dbReference type="ChEBI" id="CHEBI:15378"/>
        <dbReference type="ChEBI" id="CHEBI:24646"/>
        <dbReference type="ChEBI" id="CHEBI:132124"/>
        <dbReference type="ChEBI" id="CHEBI:133980"/>
        <dbReference type="ChEBI" id="CHEBI:139511"/>
    </reaction>
</comment>
<evidence type="ECO:0000256" key="2">
    <source>
        <dbReference type="ARBA" id="ARBA00049106"/>
    </source>
</evidence>
<dbReference type="InterPro" id="IPR012349">
    <property type="entry name" value="Split_barrel_FMN-bd"/>
</dbReference>
<protein>
    <recommendedName>
        <fullName evidence="5">Nitroreductase family deazaflavin-dependent oxidoreductase</fullName>
    </recommendedName>
</protein>
<proteinExistence type="inferred from homology"/>
<comment type="caution">
    <text evidence="3">The sequence shown here is derived from an EMBL/GenBank/DDBJ whole genome shotgun (WGS) entry which is preliminary data.</text>
</comment>
<dbReference type="EMBL" id="BNJF01000006">
    <property type="protein sequence ID" value="GHO49803.1"/>
    <property type="molecule type" value="Genomic_DNA"/>
</dbReference>
<organism evidence="3 4">
    <name type="scientific">Ktedonospora formicarum</name>
    <dbReference type="NCBI Taxonomy" id="2778364"/>
    <lineage>
        <taxon>Bacteria</taxon>
        <taxon>Bacillati</taxon>
        <taxon>Chloroflexota</taxon>
        <taxon>Ktedonobacteria</taxon>
        <taxon>Ktedonobacterales</taxon>
        <taxon>Ktedonobacteraceae</taxon>
        <taxon>Ktedonospora</taxon>
    </lineage>
</organism>
<dbReference type="GO" id="GO:0070967">
    <property type="term" value="F:coenzyme F420 binding"/>
    <property type="evidence" value="ECO:0007669"/>
    <property type="project" value="TreeGrafter"/>
</dbReference>
<name>A0A8J3ICK4_9CHLR</name>
<reference evidence="3" key="1">
    <citation type="submission" date="2020-10" db="EMBL/GenBank/DDBJ databases">
        <title>Taxonomic study of unclassified bacteria belonging to the class Ktedonobacteria.</title>
        <authorList>
            <person name="Yabe S."/>
            <person name="Wang C.M."/>
            <person name="Zheng Y."/>
            <person name="Sakai Y."/>
            <person name="Cavaletti L."/>
            <person name="Monciardini P."/>
            <person name="Donadio S."/>
        </authorList>
    </citation>
    <scope>NUCLEOTIDE SEQUENCE</scope>
    <source>
        <strain evidence="3">SOSP1-1</strain>
    </source>
</reference>
<gene>
    <name evidence="3" type="ORF">KSX_79660</name>
</gene>
<dbReference type="NCBIfam" id="TIGR00026">
    <property type="entry name" value="hi_GC_TIGR00026"/>
    <property type="match status" value="1"/>
</dbReference>
<dbReference type="PANTHER" id="PTHR39428">
    <property type="entry name" value="F420H(2)-DEPENDENT QUINONE REDUCTASE RV1261C"/>
    <property type="match status" value="1"/>
</dbReference>
<dbReference type="PANTHER" id="PTHR39428:SF1">
    <property type="entry name" value="F420H(2)-DEPENDENT QUINONE REDUCTASE RV1261C"/>
    <property type="match status" value="1"/>
</dbReference>
<dbReference type="GO" id="GO:0016491">
    <property type="term" value="F:oxidoreductase activity"/>
    <property type="evidence" value="ECO:0007669"/>
    <property type="project" value="InterPro"/>
</dbReference>
<dbReference type="Gene3D" id="2.30.110.10">
    <property type="entry name" value="Electron Transport, Fmn-binding Protein, Chain A"/>
    <property type="match status" value="1"/>
</dbReference>
<dbReference type="SUPFAM" id="SSF50475">
    <property type="entry name" value="FMN-binding split barrel"/>
    <property type="match status" value="1"/>
</dbReference>
<keyword evidence="4" id="KW-1185">Reference proteome</keyword>
<dbReference type="Pfam" id="PF04075">
    <property type="entry name" value="F420H2_quin_red"/>
    <property type="match status" value="1"/>
</dbReference>
<evidence type="ECO:0000313" key="3">
    <source>
        <dbReference type="EMBL" id="GHO49803.1"/>
    </source>
</evidence>
<dbReference type="InterPro" id="IPR004378">
    <property type="entry name" value="F420H2_quin_Rdtase"/>
</dbReference>
<accession>A0A8J3ICK4</accession>
<sequence length="143" mass="16136">MAEPNFHFNDWNRRIIEEFRAHGGKVGGPFEGVTLLLLTTTGAKSGQKRINPLTYLLDCERLFIFAAKGGSPTNPDWYHNLLAHPQVTVELGTEQFEATAVLLEGEERDQIYAKEMQAHPGAADYEKKTTRKIPVVELVRRKS</sequence>
<evidence type="ECO:0008006" key="5">
    <source>
        <dbReference type="Google" id="ProtNLM"/>
    </source>
</evidence>
<dbReference type="AlphaFoldDB" id="A0A8J3ICK4"/>
<evidence type="ECO:0000313" key="4">
    <source>
        <dbReference type="Proteomes" id="UP000612362"/>
    </source>
</evidence>